<comment type="similarity">
    <text evidence="3">Belongs to the DNA gyrase inhibitor YacG family.</text>
</comment>
<dbReference type="NCBIfam" id="NF001638">
    <property type="entry name" value="PRK00418.1"/>
    <property type="match status" value="1"/>
</dbReference>
<dbReference type="GO" id="GO:0006355">
    <property type="term" value="P:regulation of DNA-templated transcription"/>
    <property type="evidence" value="ECO:0007669"/>
    <property type="project" value="InterPro"/>
</dbReference>
<dbReference type="PANTHER" id="PTHR36150:SF1">
    <property type="entry name" value="DNA GYRASE INHIBITOR YACG"/>
    <property type="match status" value="1"/>
</dbReference>
<keyword evidence="5" id="KW-1185">Reference proteome</keyword>
<evidence type="ECO:0000313" key="5">
    <source>
        <dbReference type="Proteomes" id="UP001155546"/>
    </source>
</evidence>
<evidence type="ECO:0000256" key="3">
    <source>
        <dbReference type="HAMAP-Rule" id="MF_00649"/>
    </source>
</evidence>
<comment type="function">
    <text evidence="3">Inhibits all the catalytic activities of DNA gyrase by preventing its interaction with DNA. Acts by binding directly to the C-terminal domain of GyrB, which probably disrupts DNA binding by the gyrase.</text>
</comment>
<evidence type="ECO:0000256" key="2">
    <source>
        <dbReference type="ARBA" id="ARBA00022833"/>
    </source>
</evidence>
<comment type="cofactor">
    <cofactor evidence="3">
        <name>Zn(2+)</name>
        <dbReference type="ChEBI" id="CHEBI:29105"/>
    </cofactor>
    <text evidence="3">Binds 1 zinc ion.</text>
</comment>
<feature type="binding site" evidence="3">
    <location>
        <position position="7"/>
    </location>
    <ligand>
        <name>Zn(2+)</name>
        <dbReference type="ChEBI" id="CHEBI:29105"/>
    </ligand>
</feature>
<evidence type="ECO:0000256" key="1">
    <source>
        <dbReference type="ARBA" id="ARBA00022723"/>
    </source>
</evidence>
<feature type="binding site" evidence="3">
    <location>
        <position position="26"/>
    </location>
    <ligand>
        <name>Zn(2+)</name>
        <dbReference type="ChEBI" id="CHEBI:29105"/>
    </ligand>
</feature>
<comment type="caution">
    <text evidence="4">The sequence shown here is derived from an EMBL/GenBank/DDBJ whole genome shotgun (WGS) entry which is preliminary data.</text>
</comment>
<dbReference type="RefSeq" id="WP_261299866.1">
    <property type="nucleotide sequence ID" value="NZ_JAMTCD010000034.1"/>
</dbReference>
<organism evidence="4 5">
    <name type="scientific">Shewanella holmiensis</name>
    <dbReference type="NCBI Taxonomy" id="2952222"/>
    <lineage>
        <taxon>Bacteria</taxon>
        <taxon>Pseudomonadati</taxon>
        <taxon>Pseudomonadota</taxon>
        <taxon>Gammaproteobacteria</taxon>
        <taxon>Alteromonadales</taxon>
        <taxon>Shewanellaceae</taxon>
        <taxon>Shewanella</taxon>
    </lineage>
</organism>
<dbReference type="AlphaFoldDB" id="A0A9X2WQG5"/>
<dbReference type="GO" id="GO:0008270">
    <property type="term" value="F:zinc ion binding"/>
    <property type="evidence" value="ECO:0007669"/>
    <property type="project" value="UniProtKB-UniRule"/>
</dbReference>
<dbReference type="EMBL" id="JAMTCD010000034">
    <property type="protein sequence ID" value="MCT7943545.1"/>
    <property type="molecule type" value="Genomic_DNA"/>
</dbReference>
<sequence length="75" mass="8565">MPITVNCPICKTQVNWVAEAKFKPFCSERCKLIDLGDWADEKHAIPVKNPLDPDMYDDLGYDDLGLNESAFFKQD</sequence>
<proteinExistence type="inferred from homology"/>
<dbReference type="GO" id="GO:0008657">
    <property type="term" value="F:DNA topoisomerase type II (double strand cut, ATP-hydrolyzing) inhibitor activity"/>
    <property type="evidence" value="ECO:0007669"/>
    <property type="project" value="UniProtKB-UniRule"/>
</dbReference>
<reference evidence="4" key="1">
    <citation type="journal article" date="2023" name="Int. J. Syst. Evol. Microbiol.">
        <title>&lt;i&gt;Shewanella septentrionalis&lt;/i&gt; sp. nov. and &lt;i&gt;Shewanella holmiensis&lt;/i&gt; sp. nov., isolated from Baltic Sea water and sediments.</title>
        <authorList>
            <person name="Martin-Rodriguez A.J."/>
            <person name="Thorell K."/>
            <person name="Joffre E."/>
            <person name="Jensie-Markopoulos S."/>
            <person name="Moore E.R.B."/>
            <person name="Sjoling A."/>
        </authorList>
    </citation>
    <scope>NUCLEOTIDE SEQUENCE</scope>
    <source>
        <strain evidence="4">SP1S2-7</strain>
    </source>
</reference>
<protein>
    <recommendedName>
        <fullName evidence="3">DNA gyrase inhibitor YacG</fullName>
    </recommendedName>
</protein>
<dbReference type="Gene3D" id="3.30.50.10">
    <property type="entry name" value="Erythroid Transcription Factor GATA-1, subunit A"/>
    <property type="match status" value="1"/>
</dbReference>
<dbReference type="Pfam" id="PF03884">
    <property type="entry name" value="YacG"/>
    <property type="match status" value="1"/>
</dbReference>
<dbReference type="InterPro" id="IPR005584">
    <property type="entry name" value="DNA_gyrase_inhibitor_YacG"/>
</dbReference>
<gene>
    <name evidence="3 4" type="primary">yacG</name>
    <name evidence="4" type="ORF">NE535_17450</name>
</gene>
<comment type="subunit">
    <text evidence="3">Interacts with GyrB.</text>
</comment>
<keyword evidence="2 3" id="KW-0862">Zinc</keyword>
<name>A0A9X2WQG5_9GAMM</name>
<feature type="binding site" evidence="3">
    <location>
        <position position="30"/>
    </location>
    <ligand>
        <name>Zn(2+)</name>
        <dbReference type="ChEBI" id="CHEBI:29105"/>
    </ligand>
</feature>
<keyword evidence="1 3" id="KW-0479">Metal-binding</keyword>
<dbReference type="PANTHER" id="PTHR36150">
    <property type="entry name" value="DNA GYRASE INHIBITOR YACG"/>
    <property type="match status" value="1"/>
</dbReference>
<evidence type="ECO:0000313" key="4">
    <source>
        <dbReference type="EMBL" id="MCT7943545.1"/>
    </source>
</evidence>
<feature type="binding site" evidence="3">
    <location>
        <position position="10"/>
    </location>
    <ligand>
        <name>Zn(2+)</name>
        <dbReference type="ChEBI" id="CHEBI:29105"/>
    </ligand>
</feature>
<dbReference type="InterPro" id="IPR013088">
    <property type="entry name" value="Znf_NHR/GATA"/>
</dbReference>
<accession>A0A9X2WQG5</accession>
<dbReference type="Proteomes" id="UP001155546">
    <property type="component" value="Unassembled WGS sequence"/>
</dbReference>
<dbReference type="HAMAP" id="MF_00649">
    <property type="entry name" value="DNA_gyrase_inhibitor_YacG"/>
    <property type="match status" value="1"/>
</dbReference>
<dbReference type="SUPFAM" id="SSF57716">
    <property type="entry name" value="Glucocorticoid receptor-like (DNA-binding domain)"/>
    <property type="match status" value="1"/>
</dbReference>